<dbReference type="InterPro" id="IPR004923">
    <property type="entry name" value="FTR1/Fip1/EfeU"/>
</dbReference>
<reference evidence="8 9" key="1">
    <citation type="submission" date="2024-10" db="EMBL/GenBank/DDBJ databases">
        <title>The Natural Products Discovery Center: Release of the First 8490 Sequenced Strains for Exploring Actinobacteria Biosynthetic Diversity.</title>
        <authorList>
            <person name="Kalkreuter E."/>
            <person name="Kautsar S.A."/>
            <person name="Yang D."/>
            <person name="Bader C.D."/>
            <person name="Teijaro C.N."/>
            <person name="Fluegel L."/>
            <person name="Davis C.M."/>
            <person name="Simpson J.R."/>
            <person name="Lauterbach L."/>
            <person name="Steele A.D."/>
            <person name="Gui C."/>
            <person name="Meng S."/>
            <person name="Li G."/>
            <person name="Viehrig K."/>
            <person name="Ye F."/>
            <person name="Su P."/>
            <person name="Kiefer A.F."/>
            <person name="Nichols A."/>
            <person name="Cepeda A.J."/>
            <person name="Yan W."/>
            <person name="Fan B."/>
            <person name="Jiang Y."/>
            <person name="Adhikari A."/>
            <person name="Zheng C.-J."/>
            <person name="Schuster L."/>
            <person name="Cowan T.M."/>
            <person name="Smanski M.J."/>
            <person name="Chevrette M.G."/>
            <person name="De Carvalho L.P.S."/>
            <person name="Shen B."/>
        </authorList>
    </citation>
    <scope>NUCLEOTIDE SEQUENCE [LARGE SCALE GENOMIC DNA]</scope>
    <source>
        <strain evidence="8 9">NPDC048229</strain>
    </source>
</reference>
<protein>
    <submittedName>
        <fullName evidence="8">Iron uptake transporter permease EfeU</fullName>
    </submittedName>
</protein>
<evidence type="ECO:0000256" key="2">
    <source>
        <dbReference type="ARBA" id="ARBA00008333"/>
    </source>
</evidence>
<dbReference type="RefSeq" id="WP_189853389.1">
    <property type="nucleotide sequence ID" value="NZ_BMVV01000037.1"/>
</dbReference>
<evidence type="ECO:0000256" key="3">
    <source>
        <dbReference type="ARBA" id="ARBA00022692"/>
    </source>
</evidence>
<comment type="similarity">
    <text evidence="2">Belongs to the oxidase-dependent Fe transporter (OFeT) (TC 9.A.10.1) family.</text>
</comment>
<evidence type="ECO:0000256" key="5">
    <source>
        <dbReference type="ARBA" id="ARBA00023136"/>
    </source>
</evidence>
<keyword evidence="9" id="KW-1185">Reference proteome</keyword>
<dbReference type="NCBIfam" id="NF041756">
    <property type="entry name" value="EfeU"/>
    <property type="match status" value="1"/>
</dbReference>
<sequence length="292" mass="30785">MFGNYLIGLREGLEASLVVCVLIAYLVKTGRRDALRPVWTGIGVAVGIALAFGAGLEFGSQELTFEAQELLGGSLSILAVVLVTWMVFWMRRTARNLRAELHGKLDAALATGTGALVATAFLAVGREGLETALFVWASVRASSDGSHAPLAGVVLGLATAVLLGWLFYRGAVRIDLARFFTWTGGMLVVVAAGVLAYGVHDLQEARFLGGLADKAFDVSAAVPPDSWYGTLLKGVLNFQPDPTVLQVTVWALYLVPTLALFLSPIGSGPSVRVEKQKATDEKAEAGAADPAV</sequence>
<evidence type="ECO:0000313" key="8">
    <source>
        <dbReference type="EMBL" id="MFG3194062.1"/>
    </source>
</evidence>
<feature type="transmembrane region" description="Helical" evidence="7">
    <location>
        <begin position="179"/>
        <end position="199"/>
    </location>
</feature>
<evidence type="ECO:0000256" key="7">
    <source>
        <dbReference type="SAM" id="Phobius"/>
    </source>
</evidence>
<keyword evidence="5 7" id="KW-0472">Membrane</keyword>
<keyword evidence="4 7" id="KW-1133">Transmembrane helix</keyword>
<name>A0ABW7C397_9ACTN</name>
<proteinExistence type="inferred from homology"/>
<dbReference type="PANTHER" id="PTHR31632">
    <property type="entry name" value="IRON TRANSPORTER FTH1"/>
    <property type="match status" value="1"/>
</dbReference>
<evidence type="ECO:0000256" key="1">
    <source>
        <dbReference type="ARBA" id="ARBA00004141"/>
    </source>
</evidence>
<comment type="caution">
    <text evidence="8">The sequence shown here is derived from an EMBL/GenBank/DDBJ whole genome shotgun (WGS) entry which is preliminary data.</text>
</comment>
<feature type="transmembrane region" description="Helical" evidence="7">
    <location>
        <begin position="108"/>
        <end position="126"/>
    </location>
</feature>
<organism evidence="8 9">
    <name type="scientific">Streptomyces omiyaensis</name>
    <dbReference type="NCBI Taxonomy" id="68247"/>
    <lineage>
        <taxon>Bacteria</taxon>
        <taxon>Bacillati</taxon>
        <taxon>Actinomycetota</taxon>
        <taxon>Actinomycetes</taxon>
        <taxon>Kitasatosporales</taxon>
        <taxon>Streptomycetaceae</taxon>
        <taxon>Streptomyces</taxon>
    </lineage>
</organism>
<evidence type="ECO:0000256" key="4">
    <source>
        <dbReference type="ARBA" id="ARBA00022989"/>
    </source>
</evidence>
<dbReference type="Proteomes" id="UP001604282">
    <property type="component" value="Unassembled WGS sequence"/>
</dbReference>
<evidence type="ECO:0000313" key="9">
    <source>
        <dbReference type="Proteomes" id="UP001604282"/>
    </source>
</evidence>
<keyword evidence="3 7" id="KW-0812">Transmembrane</keyword>
<comment type="subcellular location">
    <subcellularLocation>
        <location evidence="1">Membrane</location>
        <topology evidence="1">Multi-pass membrane protein</topology>
    </subcellularLocation>
</comment>
<accession>A0ABW7C397</accession>
<dbReference type="PANTHER" id="PTHR31632:SF2">
    <property type="entry name" value="PLASMA MEMBRANE IRON PERMEASE"/>
    <property type="match status" value="1"/>
</dbReference>
<feature type="region of interest" description="Disordered" evidence="6">
    <location>
        <begin position="273"/>
        <end position="292"/>
    </location>
</feature>
<feature type="transmembrane region" description="Helical" evidence="7">
    <location>
        <begin position="70"/>
        <end position="88"/>
    </location>
</feature>
<feature type="transmembrane region" description="Helical" evidence="7">
    <location>
        <begin position="38"/>
        <end position="58"/>
    </location>
</feature>
<dbReference type="EMBL" id="JBICZW010000039">
    <property type="protein sequence ID" value="MFG3194062.1"/>
    <property type="molecule type" value="Genomic_DNA"/>
</dbReference>
<dbReference type="Pfam" id="PF03239">
    <property type="entry name" value="FTR1"/>
    <property type="match status" value="1"/>
</dbReference>
<feature type="compositionally biased region" description="Basic and acidic residues" evidence="6">
    <location>
        <begin position="273"/>
        <end position="284"/>
    </location>
</feature>
<gene>
    <name evidence="8" type="primary">efeU</name>
    <name evidence="8" type="ORF">ACGFYS_34680</name>
</gene>
<feature type="transmembrane region" description="Helical" evidence="7">
    <location>
        <begin position="146"/>
        <end position="167"/>
    </location>
</feature>
<feature type="transmembrane region" description="Helical" evidence="7">
    <location>
        <begin position="243"/>
        <end position="262"/>
    </location>
</feature>
<evidence type="ECO:0000256" key="6">
    <source>
        <dbReference type="SAM" id="MobiDB-lite"/>
    </source>
</evidence>
<feature type="transmembrane region" description="Helical" evidence="7">
    <location>
        <begin position="6"/>
        <end position="26"/>
    </location>
</feature>